<feature type="region of interest" description="Disordered" evidence="1">
    <location>
        <begin position="16"/>
        <end position="70"/>
    </location>
</feature>
<evidence type="ECO:0000256" key="1">
    <source>
        <dbReference type="SAM" id="MobiDB-lite"/>
    </source>
</evidence>
<gene>
    <name evidence="2" type="ORF">ZEAMMB73_Zm00001d005050</name>
</gene>
<dbReference type="InParanoid" id="A0A1D6EIX5"/>
<sequence>MGSAISDRHIRDLAHLASHDGEPHPRPPARQAWISRNSQRAAANGAQQPLIPSPRSPPLPHPSRRRPAPIHHQLTARAARSGGVHRRYYKTSGHGRCYGNNMGPPCAGWVEMMVPVFSRAAWRCAWHMIQNDLIYAWGMDYKLSYCAQGDRSRNVPKLGDGGKATMTAATSALGTADRLAVR</sequence>
<dbReference type="InterPro" id="IPR007877">
    <property type="entry name" value="DUF707"/>
</dbReference>
<feature type="compositionally biased region" description="Basic and acidic residues" evidence="1">
    <location>
        <begin position="16"/>
        <end position="25"/>
    </location>
</feature>
<evidence type="ECO:0000313" key="2">
    <source>
        <dbReference type="EMBL" id="ONM20055.1"/>
    </source>
</evidence>
<dbReference type="EMBL" id="CM007648">
    <property type="protein sequence ID" value="ONM20055.1"/>
    <property type="molecule type" value="Genomic_DNA"/>
</dbReference>
<dbReference type="AlphaFoldDB" id="A0A1D6EIX5"/>
<dbReference type="PANTHER" id="PTHR31210:SF11">
    <property type="entry name" value="KETOGLUTARATE REDUCTASE TRANS-SPLICING-LIKE PROTEIN, PUTATIVE (DUF707)-RELATED"/>
    <property type="match status" value="1"/>
</dbReference>
<accession>A0A1D6EIX5</accession>
<proteinExistence type="predicted"/>
<dbReference type="PANTHER" id="PTHR31210">
    <property type="entry name" value="OS06G0731900 PROTEIN"/>
    <property type="match status" value="1"/>
</dbReference>
<name>A0A1D6EIX5_MAIZE</name>
<reference evidence="2" key="1">
    <citation type="submission" date="2015-12" db="EMBL/GenBank/DDBJ databases">
        <title>Update maize B73 reference genome by single molecule sequencing technologies.</title>
        <authorList>
            <consortium name="Maize Genome Sequencing Project"/>
            <person name="Ware D."/>
        </authorList>
    </citation>
    <scope>NUCLEOTIDE SEQUENCE [LARGE SCALE GENOMIC DNA]</scope>
    <source>
        <tissue evidence="2">Seedling</tissue>
    </source>
</reference>
<feature type="compositionally biased region" description="Pro residues" evidence="1">
    <location>
        <begin position="51"/>
        <end position="61"/>
    </location>
</feature>
<protein>
    <submittedName>
        <fullName evidence="2">Uncharacterized protein</fullName>
    </submittedName>
</protein>
<dbReference type="Pfam" id="PF05212">
    <property type="entry name" value="DUF707"/>
    <property type="match status" value="1"/>
</dbReference>
<dbReference type="ExpressionAtlas" id="A0A1D6EIX5">
    <property type="expression patterns" value="baseline"/>
</dbReference>
<organism evidence="2">
    <name type="scientific">Zea mays</name>
    <name type="common">Maize</name>
    <dbReference type="NCBI Taxonomy" id="4577"/>
    <lineage>
        <taxon>Eukaryota</taxon>
        <taxon>Viridiplantae</taxon>
        <taxon>Streptophyta</taxon>
        <taxon>Embryophyta</taxon>
        <taxon>Tracheophyta</taxon>
        <taxon>Spermatophyta</taxon>
        <taxon>Magnoliopsida</taxon>
        <taxon>Liliopsida</taxon>
        <taxon>Poales</taxon>
        <taxon>Poaceae</taxon>
        <taxon>PACMAD clade</taxon>
        <taxon>Panicoideae</taxon>
        <taxon>Andropogonodae</taxon>
        <taxon>Andropogoneae</taxon>
        <taxon>Tripsacinae</taxon>
        <taxon>Zea</taxon>
    </lineage>
</organism>
<feature type="compositionally biased region" description="Polar residues" evidence="1">
    <location>
        <begin position="34"/>
        <end position="47"/>
    </location>
</feature>